<evidence type="ECO:0000256" key="2">
    <source>
        <dbReference type="SAM" id="Phobius"/>
    </source>
</evidence>
<feature type="coiled-coil region" evidence="1">
    <location>
        <begin position="235"/>
        <end position="271"/>
    </location>
</feature>
<evidence type="ECO:0000313" key="3">
    <source>
        <dbReference type="EnsemblMetazoa" id="G8117.1:cds"/>
    </source>
</evidence>
<dbReference type="Proteomes" id="UP000005408">
    <property type="component" value="Unassembled WGS sequence"/>
</dbReference>
<sequence length="437" mass="49782">MTATIPTTLDVFRLSWTDVGFLIVRKYPSPVLILVFIVCFRPVFVYTTWFTLFACFVPSWIFYPLPRGLCPNKTLNSTVKNPLPGHRLVDSMVDAPALRQSRTITSVGMEEFDEKVNRHVSKLGNIKRDIDSIFMDIAENPVMNLERAKMYKTSLTKFMKQYEKASGEYAAYLQGQRHEAAKREETSRALIANVLQEKVSTVLKQLNSILPVPRAKSQMSGHSHISASSHLTSVILQHTAKVEEARAKLKYAKEEAELMRKEAEIKAAQCLLSVKKEFDAAKSSLSAIKMVLDYDSLGESYIPPCEEDTGEDDLGEKEDNACAIEQPNPQDHDETTGQYTENPRELLNTRTVQHHNHFESTDRPSEPVNLNTGVRPDHIEYIPRSSMELPQPRTKHIEHTLPTPTEKTQTLLNPNAPEWFRRKPLDLRFKPLKREGH</sequence>
<dbReference type="AlphaFoldDB" id="A0A8W8NWR7"/>
<keyword evidence="2" id="KW-0472">Membrane</keyword>
<organism evidence="3 4">
    <name type="scientific">Magallana gigas</name>
    <name type="common">Pacific oyster</name>
    <name type="synonym">Crassostrea gigas</name>
    <dbReference type="NCBI Taxonomy" id="29159"/>
    <lineage>
        <taxon>Eukaryota</taxon>
        <taxon>Metazoa</taxon>
        <taxon>Spiralia</taxon>
        <taxon>Lophotrochozoa</taxon>
        <taxon>Mollusca</taxon>
        <taxon>Bivalvia</taxon>
        <taxon>Autobranchia</taxon>
        <taxon>Pteriomorphia</taxon>
        <taxon>Ostreida</taxon>
        <taxon>Ostreoidea</taxon>
        <taxon>Ostreidae</taxon>
        <taxon>Magallana</taxon>
    </lineage>
</organism>
<name>A0A8W8NWR7_MAGGI</name>
<proteinExistence type="predicted"/>
<accession>A0A8W8NWR7</accession>
<evidence type="ECO:0000256" key="1">
    <source>
        <dbReference type="SAM" id="Coils"/>
    </source>
</evidence>
<keyword evidence="1" id="KW-0175">Coiled coil</keyword>
<reference evidence="3" key="1">
    <citation type="submission" date="2022-08" db="UniProtKB">
        <authorList>
            <consortium name="EnsemblMetazoa"/>
        </authorList>
    </citation>
    <scope>IDENTIFICATION</scope>
    <source>
        <strain evidence="3">05x7-T-G4-1.051#20</strain>
    </source>
</reference>
<keyword evidence="2" id="KW-0812">Transmembrane</keyword>
<protein>
    <submittedName>
        <fullName evidence="3">Uncharacterized protein</fullName>
    </submittedName>
</protein>
<keyword evidence="4" id="KW-1185">Reference proteome</keyword>
<evidence type="ECO:0000313" key="4">
    <source>
        <dbReference type="Proteomes" id="UP000005408"/>
    </source>
</evidence>
<keyword evidence="2" id="KW-1133">Transmembrane helix</keyword>
<feature type="transmembrane region" description="Helical" evidence="2">
    <location>
        <begin position="31"/>
        <end position="63"/>
    </location>
</feature>
<dbReference type="EnsemblMetazoa" id="G8117.1">
    <property type="protein sequence ID" value="G8117.1:cds"/>
    <property type="gene ID" value="G8117"/>
</dbReference>